<dbReference type="Gene3D" id="3.40.190.10">
    <property type="entry name" value="Periplasmic binding protein-like II"/>
    <property type="match status" value="1"/>
</dbReference>
<evidence type="ECO:0000256" key="8">
    <source>
        <dbReference type="ARBA" id="ARBA00023125"/>
    </source>
</evidence>
<evidence type="ECO:0000313" key="13">
    <source>
        <dbReference type="EMBL" id="CAH0530326.1"/>
    </source>
</evidence>
<evidence type="ECO:0000259" key="12">
    <source>
        <dbReference type="PROSITE" id="PS50931"/>
    </source>
</evidence>
<gene>
    <name evidence="13" type="primary">metR</name>
    <name evidence="13" type="ORF">VHP8226_03967</name>
</gene>
<dbReference type="PANTHER" id="PTHR30126">
    <property type="entry name" value="HTH-TYPE TRANSCRIPTIONAL REGULATOR"/>
    <property type="match status" value="1"/>
</dbReference>
<evidence type="ECO:0000313" key="14">
    <source>
        <dbReference type="Proteomes" id="UP000838160"/>
    </source>
</evidence>
<dbReference type="InterPro" id="IPR037406">
    <property type="entry name" value="MetR_PBP2"/>
</dbReference>
<dbReference type="SUPFAM" id="SSF46785">
    <property type="entry name" value="Winged helix' DNA-binding domain"/>
    <property type="match status" value="1"/>
</dbReference>
<keyword evidence="4" id="KW-0963">Cytoplasm</keyword>
<evidence type="ECO:0000256" key="7">
    <source>
        <dbReference type="ARBA" id="ARBA00023015"/>
    </source>
</evidence>
<keyword evidence="5" id="KW-0678">Repressor</keyword>
<dbReference type="Gene3D" id="1.10.10.10">
    <property type="entry name" value="Winged helix-like DNA-binding domain superfamily/Winged helix DNA-binding domain"/>
    <property type="match status" value="1"/>
</dbReference>
<evidence type="ECO:0000256" key="6">
    <source>
        <dbReference type="ARBA" id="ARBA00022605"/>
    </source>
</evidence>
<dbReference type="InterPro" id="IPR000847">
    <property type="entry name" value="LysR_HTH_N"/>
</dbReference>
<keyword evidence="9" id="KW-0010">Activator</keyword>
<dbReference type="InterPro" id="IPR036390">
    <property type="entry name" value="WH_DNA-bd_sf"/>
</dbReference>
<sequence length="294" mass="32899">MIERIHLRILKAVETEGSLTAAAKSLYLTQSALSHTIKKLEHQLGTPLWVKEGRTLKLTQAGAYLQREATRVLPQLERIDEVLNQFASGEKGTLRIGMECYPCYHWLQQVIKPFLLQWPGVDIDINQRFKFGGVAALFNNEVDILITPDPVYASGITHLPVFLYEQVLVVASEHPLAGRDFITPQALTSETLYTYPIEATRLDVFQQFLLPAGCQPKRHKTIEDTDMLLQMVAAGRGVTTLPLWLVDDYQNTLNIEAVRLGEHGVSKQINIVVRDSSVNDQHIQAFVASAKAAS</sequence>
<dbReference type="PROSITE" id="PS50931">
    <property type="entry name" value="HTH_LYSR"/>
    <property type="match status" value="1"/>
</dbReference>
<evidence type="ECO:0000256" key="4">
    <source>
        <dbReference type="ARBA" id="ARBA00022490"/>
    </source>
</evidence>
<organism evidence="13 14">
    <name type="scientific">Vibrio hippocampi</name>
    <dbReference type="NCBI Taxonomy" id="654686"/>
    <lineage>
        <taxon>Bacteria</taxon>
        <taxon>Pseudomonadati</taxon>
        <taxon>Pseudomonadota</taxon>
        <taxon>Gammaproteobacteria</taxon>
        <taxon>Vibrionales</taxon>
        <taxon>Vibrionaceae</taxon>
        <taxon>Vibrio</taxon>
    </lineage>
</organism>
<evidence type="ECO:0000256" key="3">
    <source>
        <dbReference type="ARBA" id="ARBA00019365"/>
    </source>
</evidence>
<protein>
    <recommendedName>
        <fullName evidence="3">HTH-type transcriptional regulator MetR</fullName>
    </recommendedName>
</protein>
<dbReference type="Proteomes" id="UP000838160">
    <property type="component" value="Unassembled WGS sequence"/>
</dbReference>
<comment type="subcellular location">
    <subcellularLocation>
        <location evidence="1">Cytoplasm</location>
    </subcellularLocation>
</comment>
<dbReference type="PANTHER" id="PTHR30126:SF25">
    <property type="entry name" value="HTH-TYPE TRANSCRIPTIONAL REGULATOR METR"/>
    <property type="match status" value="1"/>
</dbReference>
<keyword evidence="11" id="KW-0486">Methionine biosynthesis</keyword>
<evidence type="ECO:0000256" key="9">
    <source>
        <dbReference type="ARBA" id="ARBA00023159"/>
    </source>
</evidence>
<proteinExistence type="inferred from homology"/>
<evidence type="ECO:0000256" key="1">
    <source>
        <dbReference type="ARBA" id="ARBA00004496"/>
    </source>
</evidence>
<dbReference type="SUPFAM" id="SSF53850">
    <property type="entry name" value="Periplasmic binding protein-like II"/>
    <property type="match status" value="1"/>
</dbReference>
<keyword evidence="7" id="KW-0805">Transcription regulation</keyword>
<dbReference type="CDD" id="cd08441">
    <property type="entry name" value="PBP2_MetR"/>
    <property type="match status" value="1"/>
</dbReference>
<keyword evidence="8" id="KW-0238">DNA-binding</keyword>
<keyword evidence="6" id="KW-0028">Amino-acid biosynthesis</keyword>
<dbReference type="EMBL" id="CAKLCM010000003">
    <property type="protein sequence ID" value="CAH0530326.1"/>
    <property type="molecule type" value="Genomic_DNA"/>
</dbReference>
<evidence type="ECO:0000256" key="10">
    <source>
        <dbReference type="ARBA" id="ARBA00023163"/>
    </source>
</evidence>
<keyword evidence="10" id="KW-0804">Transcription</keyword>
<evidence type="ECO:0000256" key="11">
    <source>
        <dbReference type="ARBA" id="ARBA00023167"/>
    </source>
</evidence>
<dbReference type="InterPro" id="IPR005119">
    <property type="entry name" value="LysR_subst-bd"/>
</dbReference>
<accession>A0ABM8ZNT0</accession>
<evidence type="ECO:0000256" key="5">
    <source>
        <dbReference type="ARBA" id="ARBA00022491"/>
    </source>
</evidence>
<evidence type="ECO:0000256" key="2">
    <source>
        <dbReference type="ARBA" id="ARBA00009437"/>
    </source>
</evidence>
<dbReference type="RefSeq" id="WP_237486835.1">
    <property type="nucleotide sequence ID" value="NZ_CAKLCM010000003.1"/>
</dbReference>
<name>A0ABM8ZNT0_9VIBR</name>
<keyword evidence="14" id="KW-1185">Reference proteome</keyword>
<reference evidence="13" key="1">
    <citation type="submission" date="2021-12" db="EMBL/GenBank/DDBJ databases">
        <authorList>
            <person name="Rodrigo-Torres L."/>
            <person name="Arahal R. D."/>
            <person name="Lucena T."/>
        </authorList>
    </citation>
    <scope>NUCLEOTIDE SEQUENCE</scope>
    <source>
        <strain evidence="13">CECT 8226</strain>
    </source>
</reference>
<dbReference type="Pfam" id="PF00126">
    <property type="entry name" value="HTH_1"/>
    <property type="match status" value="1"/>
</dbReference>
<comment type="caution">
    <text evidence="13">The sequence shown here is derived from an EMBL/GenBank/DDBJ whole genome shotgun (WGS) entry which is preliminary data.</text>
</comment>
<dbReference type="Pfam" id="PF03466">
    <property type="entry name" value="LysR_substrate"/>
    <property type="match status" value="1"/>
</dbReference>
<dbReference type="InterPro" id="IPR036388">
    <property type="entry name" value="WH-like_DNA-bd_sf"/>
</dbReference>
<feature type="domain" description="HTH lysR-type" evidence="12">
    <location>
        <begin position="1"/>
        <end position="59"/>
    </location>
</feature>
<dbReference type="PRINTS" id="PR00039">
    <property type="entry name" value="HTHLYSR"/>
</dbReference>
<comment type="similarity">
    <text evidence="2">Belongs to the LysR transcriptional regulatory family.</text>
</comment>